<name>A0A3D8RXE1_9EURO</name>
<dbReference type="RefSeq" id="XP_026603413.1">
    <property type="nucleotide sequence ID" value="XM_026747581.1"/>
</dbReference>
<evidence type="ECO:0000313" key="3">
    <source>
        <dbReference type="Proteomes" id="UP000256690"/>
    </source>
</evidence>
<feature type="compositionally biased region" description="Basic and acidic residues" evidence="1">
    <location>
        <begin position="191"/>
        <end position="205"/>
    </location>
</feature>
<organism evidence="2 3">
    <name type="scientific">Aspergillus mulundensis</name>
    <dbReference type="NCBI Taxonomy" id="1810919"/>
    <lineage>
        <taxon>Eukaryota</taxon>
        <taxon>Fungi</taxon>
        <taxon>Dikarya</taxon>
        <taxon>Ascomycota</taxon>
        <taxon>Pezizomycotina</taxon>
        <taxon>Eurotiomycetes</taxon>
        <taxon>Eurotiomycetidae</taxon>
        <taxon>Eurotiales</taxon>
        <taxon>Aspergillaceae</taxon>
        <taxon>Aspergillus</taxon>
        <taxon>Aspergillus subgen. Nidulantes</taxon>
    </lineage>
</organism>
<feature type="compositionally biased region" description="Polar residues" evidence="1">
    <location>
        <begin position="208"/>
        <end position="221"/>
    </location>
</feature>
<evidence type="ECO:0000256" key="1">
    <source>
        <dbReference type="SAM" id="MobiDB-lite"/>
    </source>
</evidence>
<dbReference type="Proteomes" id="UP000256690">
    <property type="component" value="Unassembled WGS sequence"/>
</dbReference>
<sequence length="277" mass="30581">MDKKRLLPLTQGSHSSPKKIQTHENNADGNQNDQTRPSERRVRFQVPAKQSHTNTQSNRTSLKRASPYTEEFFANMADTIVSSFPYTEFAKGNGCMTKDVIKAIRATVFEPLCKPSIKEATRLEPADAASTRTTSPPVTPQPRRPTVRHVPGPATTPEAPSHWNGASQSGCPKVLHIAAQATVSEAPSHWIRKDQTGKSEVKEDSETTESSNDNARPTSAVFQPLSLLESRRGTKKRKTMVPAERLLVQQNIFSKYVPVKPQTRENSSPDTTGNGKL</sequence>
<dbReference type="AlphaFoldDB" id="A0A3D8RXE1"/>
<protein>
    <submittedName>
        <fullName evidence="2">Uncharacterized protein</fullName>
    </submittedName>
</protein>
<dbReference type="EMBL" id="PVWQ01000006">
    <property type="protein sequence ID" value="RDW78713.1"/>
    <property type="molecule type" value="Genomic_DNA"/>
</dbReference>
<gene>
    <name evidence="2" type="ORF">DSM5745_05565</name>
</gene>
<feature type="region of interest" description="Disordered" evidence="1">
    <location>
        <begin position="1"/>
        <end position="64"/>
    </location>
</feature>
<dbReference type="GeneID" id="38115935"/>
<feature type="compositionally biased region" description="Polar residues" evidence="1">
    <location>
        <begin position="48"/>
        <end position="60"/>
    </location>
</feature>
<proteinExistence type="predicted"/>
<keyword evidence="3" id="KW-1185">Reference proteome</keyword>
<comment type="caution">
    <text evidence="2">The sequence shown here is derived from an EMBL/GenBank/DDBJ whole genome shotgun (WGS) entry which is preliminary data.</text>
</comment>
<feature type="compositionally biased region" description="Polar residues" evidence="1">
    <location>
        <begin position="10"/>
        <end position="20"/>
    </location>
</feature>
<accession>A0A3D8RXE1</accession>
<feature type="compositionally biased region" description="Polar residues" evidence="1">
    <location>
        <begin position="264"/>
        <end position="277"/>
    </location>
</feature>
<reference evidence="2 3" key="1">
    <citation type="journal article" date="2018" name="IMA Fungus">
        <title>IMA Genome-F 9: Draft genome sequence of Annulohypoxylon stygium, Aspergillus mulundensis, Berkeleyomyces basicola (syn. Thielaviopsis basicola), Ceratocystis smalleyi, two Cercospora beticola strains, Coleophoma cylindrospora, Fusarium fracticaudum, Phialophora cf. hyalina, and Morchella septimelata.</title>
        <authorList>
            <person name="Wingfield B.D."/>
            <person name="Bills G.F."/>
            <person name="Dong Y."/>
            <person name="Huang W."/>
            <person name="Nel W.J."/>
            <person name="Swalarsk-Parry B.S."/>
            <person name="Vaghefi N."/>
            <person name="Wilken P.M."/>
            <person name="An Z."/>
            <person name="de Beer Z.W."/>
            <person name="De Vos L."/>
            <person name="Chen L."/>
            <person name="Duong T.A."/>
            <person name="Gao Y."/>
            <person name="Hammerbacher A."/>
            <person name="Kikkert J.R."/>
            <person name="Li Y."/>
            <person name="Li H."/>
            <person name="Li K."/>
            <person name="Li Q."/>
            <person name="Liu X."/>
            <person name="Ma X."/>
            <person name="Naidoo K."/>
            <person name="Pethybridge S.J."/>
            <person name="Sun J."/>
            <person name="Steenkamp E.T."/>
            <person name="van der Nest M.A."/>
            <person name="van Wyk S."/>
            <person name="Wingfield M.J."/>
            <person name="Xiong C."/>
            <person name="Yue Q."/>
            <person name="Zhang X."/>
        </authorList>
    </citation>
    <scope>NUCLEOTIDE SEQUENCE [LARGE SCALE GENOMIC DNA]</scope>
    <source>
        <strain evidence="2 3">DSM 5745</strain>
    </source>
</reference>
<evidence type="ECO:0000313" key="2">
    <source>
        <dbReference type="EMBL" id="RDW78713.1"/>
    </source>
</evidence>
<feature type="region of interest" description="Disordered" evidence="1">
    <location>
        <begin position="121"/>
        <end position="169"/>
    </location>
</feature>
<dbReference type="OrthoDB" id="4492028at2759"/>
<feature type="region of interest" description="Disordered" evidence="1">
    <location>
        <begin position="182"/>
        <end position="277"/>
    </location>
</feature>